<dbReference type="InterPro" id="IPR036291">
    <property type="entry name" value="NAD(P)-bd_dom_sf"/>
</dbReference>
<evidence type="ECO:0000259" key="3">
    <source>
        <dbReference type="SMART" id="SM00822"/>
    </source>
</evidence>
<dbReference type="Pfam" id="PF00106">
    <property type="entry name" value="adh_short"/>
    <property type="match status" value="1"/>
</dbReference>
<dbReference type="InterPro" id="IPR020904">
    <property type="entry name" value="Sc_DH/Rdtase_CS"/>
</dbReference>
<dbReference type="PANTHER" id="PTHR44196:SF1">
    <property type="entry name" value="DEHYDROGENASE_REDUCTASE SDR FAMILY MEMBER 7B"/>
    <property type="match status" value="1"/>
</dbReference>
<keyword evidence="5" id="KW-1185">Reference proteome</keyword>
<evidence type="ECO:0000313" key="5">
    <source>
        <dbReference type="Proteomes" id="UP000638981"/>
    </source>
</evidence>
<dbReference type="Proteomes" id="UP000638981">
    <property type="component" value="Unassembled WGS sequence"/>
</dbReference>
<evidence type="ECO:0000256" key="2">
    <source>
        <dbReference type="ARBA" id="ARBA00023002"/>
    </source>
</evidence>
<dbReference type="AlphaFoldDB" id="A0A918TFM0"/>
<accession>A0A918TFM0</accession>
<dbReference type="RefSeq" id="WP_229804409.1">
    <property type="nucleotide sequence ID" value="NZ_BMYJ01000001.1"/>
</dbReference>
<dbReference type="GO" id="GO:0016020">
    <property type="term" value="C:membrane"/>
    <property type="evidence" value="ECO:0007669"/>
    <property type="project" value="TreeGrafter"/>
</dbReference>
<sequence>MTTDTILITGGTSGIGLELAKALHGQGHKVIITGRRQALLAQIAADFPGIATYAQDVADAGAIPGFVAQVTKDHPALNMIILNAGIMPAETLSANPSDLTTSEQVIDINLTAPIRLTHALLPHLTAQPKARIVTVSSGLAFVPLAMTPTYSATKAAIHSWSQSLRYQLRNTSVRVTELAPPGVQTDLMPGHATNPAMMPLADFISEVMAMLTAPEVPDEILVERVKPLRFAETTGKHADVFAMLNGARH</sequence>
<dbReference type="InterPro" id="IPR002347">
    <property type="entry name" value="SDR_fam"/>
</dbReference>
<dbReference type="GO" id="GO:0016491">
    <property type="term" value="F:oxidoreductase activity"/>
    <property type="evidence" value="ECO:0007669"/>
    <property type="project" value="UniProtKB-KW"/>
</dbReference>
<gene>
    <name evidence="4" type="ORF">GCM10007315_04810</name>
</gene>
<dbReference type="SUPFAM" id="SSF51735">
    <property type="entry name" value="NAD(P)-binding Rossmann-fold domains"/>
    <property type="match status" value="1"/>
</dbReference>
<proteinExistence type="inferred from homology"/>
<comment type="similarity">
    <text evidence="1">Belongs to the short-chain dehydrogenases/reductases (SDR) family.</text>
</comment>
<evidence type="ECO:0000256" key="1">
    <source>
        <dbReference type="ARBA" id="ARBA00006484"/>
    </source>
</evidence>
<dbReference type="PROSITE" id="PS00061">
    <property type="entry name" value="ADH_SHORT"/>
    <property type="match status" value="1"/>
</dbReference>
<comment type="caution">
    <text evidence="4">The sequence shown here is derived from an EMBL/GenBank/DDBJ whole genome shotgun (WGS) entry which is preliminary data.</text>
</comment>
<dbReference type="Gene3D" id="3.40.50.720">
    <property type="entry name" value="NAD(P)-binding Rossmann-like Domain"/>
    <property type="match status" value="1"/>
</dbReference>
<feature type="domain" description="Ketoreductase" evidence="3">
    <location>
        <begin position="4"/>
        <end position="182"/>
    </location>
</feature>
<dbReference type="PRINTS" id="PR00081">
    <property type="entry name" value="GDHRDH"/>
</dbReference>
<keyword evidence="2" id="KW-0560">Oxidoreductase</keyword>
<reference evidence="4" key="1">
    <citation type="journal article" date="2014" name="Int. J. Syst. Evol. Microbiol.">
        <title>Complete genome sequence of Corynebacterium casei LMG S-19264T (=DSM 44701T), isolated from a smear-ripened cheese.</title>
        <authorList>
            <consortium name="US DOE Joint Genome Institute (JGI-PGF)"/>
            <person name="Walter F."/>
            <person name="Albersmeier A."/>
            <person name="Kalinowski J."/>
            <person name="Ruckert C."/>
        </authorList>
    </citation>
    <scope>NUCLEOTIDE SEQUENCE</scope>
    <source>
        <strain evidence="4">KCTC 23310</strain>
    </source>
</reference>
<reference evidence="4" key="2">
    <citation type="submission" date="2020-09" db="EMBL/GenBank/DDBJ databases">
        <authorList>
            <person name="Sun Q."/>
            <person name="Kim S."/>
        </authorList>
    </citation>
    <scope>NUCLEOTIDE SEQUENCE</scope>
    <source>
        <strain evidence="4">KCTC 23310</strain>
    </source>
</reference>
<name>A0A918TFM0_9RHOB</name>
<dbReference type="InterPro" id="IPR057326">
    <property type="entry name" value="KR_dom"/>
</dbReference>
<dbReference type="PANTHER" id="PTHR44196">
    <property type="entry name" value="DEHYDROGENASE/REDUCTASE SDR FAMILY MEMBER 7B"/>
    <property type="match status" value="1"/>
</dbReference>
<protein>
    <submittedName>
        <fullName evidence="4">Short-chain dehydrogenase</fullName>
    </submittedName>
</protein>
<evidence type="ECO:0000313" key="4">
    <source>
        <dbReference type="EMBL" id="GHC46196.1"/>
    </source>
</evidence>
<dbReference type="SMART" id="SM00822">
    <property type="entry name" value="PKS_KR"/>
    <property type="match status" value="1"/>
</dbReference>
<dbReference type="EMBL" id="BMYJ01000001">
    <property type="protein sequence ID" value="GHC46196.1"/>
    <property type="molecule type" value="Genomic_DNA"/>
</dbReference>
<organism evidence="4 5">
    <name type="scientific">Neogemmobacter tilapiae</name>
    <dbReference type="NCBI Taxonomy" id="875041"/>
    <lineage>
        <taxon>Bacteria</taxon>
        <taxon>Pseudomonadati</taxon>
        <taxon>Pseudomonadota</taxon>
        <taxon>Alphaproteobacteria</taxon>
        <taxon>Rhodobacterales</taxon>
        <taxon>Paracoccaceae</taxon>
        <taxon>Neogemmobacter</taxon>
    </lineage>
</organism>